<accession>A0ABN3P3I8</accession>
<keyword evidence="3" id="KW-1185">Reference proteome</keyword>
<evidence type="ECO:0000256" key="1">
    <source>
        <dbReference type="SAM" id="MobiDB-lite"/>
    </source>
</evidence>
<reference evidence="2 3" key="1">
    <citation type="journal article" date="2019" name="Int. J. Syst. Evol. Microbiol.">
        <title>The Global Catalogue of Microorganisms (GCM) 10K type strain sequencing project: providing services to taxonomists for standard genome sequencing and annotation.</title>
        <authorList>
            <consortium name="The Broad Institute Genomics Platform"/>
            <consortium name="The Broad Institute Genome Sequencing Center for Infectious Disease"/>
            <person name="Wu L."/>
            <person name="Ma J."/>
        </authorList>
    </citation>
    <scope>NUCLEOTIDE SEQUENCE [LARGE SCALE GENOMIC DNA]</scope>
    <source>
        <strain evidence="2 3">JCM 6924</strain>
    </source>
</reference>
<feature type="region of interest" description="Disordered" evidence="1">
    <location>
        <begin position="89"/>
        <end position="109"/>
    </location>
</feature>
<comment type="caution">
    <text evidence="2">The sequence shown here is derived from an EMBL/GenBank/DDBJ whole genome shotgun (WGS) entry which is preliminary data.</text>
</comment>
<organism evidence="2 3">
    <name type="scientific">Streptomyces levis</name>
    <dbReference type="NCBI Taxonomy" id="285566"/>
    <lineage>
        <taxon>Bacteria</taxon>
        <taxon>Bacillati</taxon>
        <taxon>Actinomycetota</taxon>
        <taxon>Actinomycetes</taxon>
        <taxon>Kitasatosporales</taxon>
        <taxon>Streptomycetaceae</taxon>
        <taxon>Streptomyces</taxon>
    </lineage>
</organism>
<name>A0ABN3P3I8_9ACTN</name>
<feature type="compositionally biased region" description="Basic and acidic residues" evidence="1">
    <location>
        <begin position="1"/>
        <end position="21"/>
    </location>
</feature>
<feature type="compositionally biased region" description="Low complexity" evidence="1">
    <location>
        <begin position="97"/>
        <end position="109"/>
    </location>
</feature>
<proteinExistence type="predicted"/>
<evidence type="ECO:0008006" key="4">
    <source>
        <dbReference type="Google" id="ProtNLM"/>
    </source>
</evidence>
<dbReference type="EMBL" id="BAAATM010000018">
    <property type="protein sequence ID" value="GAA2548560.1"/>
    <property type="molecule type" value="Genomic_DNA"/>
</dbReference>
<feature type="region of interest" description="Disordered" evidence="1">
    <location>
        <begin position="1"/>
        <end position="71"/>
    </location>
</feature>
<feature type="compositionally biased region" description="Basic and acidic residues" evidence="1">
    <location>
        <begin position="60"/>
        <end position="71"/>
    </location>
</feature>
<protein>
    <recommendedName>
        <fullName evidence="4">Transposase</fullName>
    </recommendedName>
</protein>
<gene>
    <name evidence="2" type="ORF">GCM10010423_55580</name>
</gene>
<feature type="compositionally biased region" description="Basic and acidic residues" evidence="1">
    <location>
        <begin position="30"/>
        <end position="49"/>
    </location>
</feature>
<evidence type="ECO:0000313" key="3">
    <source>
        <dbReference type="Proteomes" id="UP001501095"/>
    </source>
</evidence>
<dbReference type="Proteomes" id="UP001501095">
    <property type="component" value="Unassembled WGS sequence"/>
</dbReference>
<evidence type="ECO:0000313" key="2">
    <source>
        <dbReference type="EMBL" id="GAA2548560.1"/>
    </source>
</evidence>
<sequence>MRAEMTERQRSGKCGCDDAVRREKRGCGSARKEESSARDGVTEGGKGRSDGPLPSQAQHAADHTRPKSMWSRETKRCWAFMRLIEQYRVLPVKQRPDAGPADPAPATRC</sequence>